<dbReference type="EMBL" id="MU001819">
    <property type="protein sequence ID" value="KAF2796917.1"/>
    <property type="molecule type" value="Genomic_DNA"/>
</dbReference>
<feature type="compositionally biased region" description="Polar residues" evidence="1">
    <location>
        <begin position="144"/>
        <end position="162"/>
    </location>
</feature>
<dbReference type="AlphaFoldDB" id="A0A6A6XMY9"/>
<keyword evidence="3" id="KW-1185">Reference proteome</keyword>
<feature type="compositionally biased region" description="Pro residues" evidence="1">
    <location>
        <begin position="322"/>
        <end position="336"/>
    </location>
</feature>
<feature type="region of interest" description="Disordered" evidence="1">
    <location>
        <begin position="261"/>
        <end position="353"/>
    </location>
</feature>
<feature type="region of interest" description="Disordered" evidence="1">
    <location>
        <begin position="430"/>
        <end position="518"/>
    </location>
</feature>
<organism evidence="2 3">
    <name type="scientific">Melanomma pulvis-pyrius CBS 109.77</name>
    <dbReference type="NCBI Taxonomy" id="1314802"/>
    <lineage>
        <taxon>Eukaryota</taxon>
        <taxon>Fungi</taxon>
        <taxon>Dikarya</taxon>
        <taxon>Ascomycota</taxon>
        <taxon>Pezizomycotina</taxon>
        <taxon>Dothideomycetes</taxon>
        <taxon>Pleosporomycetidae</taxon>
        <taxon>Pleosporales</taxon>
        <taxon>Melanommataceae</taxon>
        <taxon>Melanomma</taxon>
    </lineage>
</organism>
<evidence type="ECO:0000313" key="3">
    <source>
        <dbReference type="Proteomes" id="UP000799757"/>
    </source>
</evidence>
<reference evidence="2" key="1">
    <citation type="journal article" date="2020" name="Stud. Mycol.">
        <title>101 Dothideomycetes genomes: a test case for predicting lifestyles and emergence of pathogens.</title>
        <authorList>
            <person name="Haridas S."/>
            <person name="Albert R."/>
            <person name="Binder M."/>
            <person name="Bloem J."/>
            <person name="Labutti K."/>
            <person name="Salamov A."/>
            <person name="Andreopoulos B."/>
            <person name="Baker S."/>
            <person name="Barry K."/>
            <person name="Bills G."/>
            <person name="Bluhm B."/>
            <person name="Cannon C."/>
            <person name="Castanera R."/>
            <person name="Culley D."/>
            <person name="Daum C."/>
            <person name="Ezra D."/>
            <person name="Gonzalez J."/>
            <person name="Henrissat B."/>
            <person name="Kuo A."/>
            <person name="Liang C."/>
            <person name="Lipzen A."/>
            <person name="Lutzoni F."/>
            <person name="Magnuson J."/>
            <person name="Mondo S."/>
            <person name="Nolan M."/>
            <person name="Ohm R."/>
            <person name="Pangilinan J."/>
            <person name="Park H.-J."/>
            <person name="Ramirez L."/>
            <person name="Alfaro M."/>
            <person name="Sun H."/>
            <person name="Tritt A."/>
            <person name="Yoshinaga Y."/>
            <person name="Zwiers L.-H."/>
            <person name="Turgeon B."/>
            <person name="Goodwin S."/>
            <person name="Spatafora J."/>
            <person name="Crous P."/>
            <person name="Grigoriev I."/>
        </authorList>
    </citation>
    <scope>NUCLEOTIDE SEQUENCE</scope>
    <source>
        <strain evidence="2">CBS 109.77</strain>
    </source>
</reference>
<feature type="compositionally biased region" description="Low complexity" evidence="1">
    <location>
        <begin position="91"/>
        <end position="111"/>
    </location>
</feature>
<proteinExistence type="predicted"/>
<feature type="compositionally biased region" description="Basic and acidic residues" evidence="1">
    <location>
        <begin position="463"/>
        <end position="486"/>
    </location>
</feature>
<feature type="compositionally biased region" description="Low complexity" evidence="1">
    <location>
        <begin position="196"/>
        <end position="232"/>
    </location>
</feature>
<evidence type="ECO:0000256" key="1">
    <source>
        <dbReference type="SAM" id="MobiDB-lite"/>
    </source>
</evidence>
<sequence length="591" mass="64276">MTPHDPPPLSLSLSFVRLPTPSITQTQSPNARTYKAHKIPITQSFFLIAMPRTWQNPFFGGATRMSSLHRRLSKKTRSRTSGSPPLPPTPASHTSTSTLTSTLLPSDTSASHSTALEPSKRPRSSSLTQPSSSSVKEAQHVPKRSSTLPRLSTSMSSFYQSISERRSKRGSSLTSKSSASQSQRPTQSDSEDPTKRTSSLYQSSTSSSSLAHSQSTTRSSHATSRRSTATPTGWKRRWTWLRSREEPVDMSLLPKPLAIRKKHRAAVPSRSPSPPPVLHSAPSDTEETHVAPHTTPSHAAAIQRQTQEPPSTPSYADRRNKPLPPIPPRSPSPTPPAATRLPIAHPVRPPRPLTRDLQCAHEMIAEWLRLCAAPSPASSPMSPAPMKASARLRLTRGNTQETLARLMRGDGAADMAVLDERTRRIREAIMRDITGEEGGAEGEGGFEDRGGQQSGSENVNFSKGEDSHRPREEDKEVEGTGKKEGTADGEMYEDPAGTSRVPNGEQVAPPYPHPHPLAPRPRPLSLQPTSTARLLSDAIRELDLRSGYSSSTSKLDLCMSLPMPLHVERSESWAMGGMMGGRGMTAVRSSV</sequence>
<name>A0A6A6XMY9_9PLEO</name>
<feature type="compositionally biased region" description="Low complexity" evidence="1">
    <location>
        <begin position="124"/>
        <end position="134"/>
    </location>
</feature>
<feature type="region of interest" description="Disordered" evidence="1">
    <location>
        <begin position="66"/>
        <end position="233"/>
    </location>
</feature>
<evidence type="ECO:0000313" key="2">
    <source>
        <dbReference type="EMBL" id="KAF2796917.1"/>
    </source>
</evidence>
<gene>
    <name evidence="2" type="ORF">K505DRAFT_334773</name>
</gene>
<feature type="compositionally biased region" description="Pro residues" evidence="1">
    <location>
        <begin position="509"/>
        <end position="518"/>
    </location>
</feature>
<feature type="compositionally biased region" description="Low complexity" evidence="1">
    <location>
        <begin position="170"/>
        <end position="184"/>
    </location>
</feature>
<protein>
    <submittedName>
        <fullName evidence="2">Uncharacterized protein</fullName>
    </submittedName>
</protein>
<dbReference type="Proteomes" id="UP000799757">
    <property type="component" value="Unassembled WGS sequence"/>
</dbReference>
<feature type="compositionally biased region" description="Basic residues" evidence="1">
    <location>
        <begin position="67"/>
        <end position="78"/>
    </location>
</feature>
<accession>A0A6A6XMY9</accession>